<name>A0AAW5QX57_9HYPH</name>
<evidence type="ECO:0000256" key="5">
    <source>
        <dbReference type="ARBA" id="ARBA00023136"/>
    </source>
</evidence>
<accession>A0AAW5QX57</accession>
<keyword evidence="2" id="KW-1003">Cell membrane</keyword>
<dbReference type="Proteomes" id="UP001320898">
    <property type="component" value="Unassembled WGS sequence"/>
</dbReference>
<dbReference type="InterPro" id="IPR003856">
    <property type="entry name" value="LPS_length_determ_N"/>
</dbReference>
<feature type="coiled-coil region" evidence="6">
    <location>
        <begin position="165"/>
        <end position="242"/>
    </location>
</feature>
<evidence type="ECO:0000256" key="3">
    <source>
        <dbReference type="ARBA" id="ARBA00022692"/>
    </source>
</evidence>
<gene>
    <name evidence="9" type="ORF">MUB46_04210</name>
</gene>
<keyword evidence="4 7" id="KW-1133">Transmembrane helix</keyword>
<evidence type="ECO:0000259" key="8">
    <source>
        <dbReference type="Pfam" id="PF02706"/>
    </source>
</evidence>
<keyword evidence="10" id="KW-1185">Reference proteome</keyword>
<protein>
    <submittedName>
        <fullName evidence="9">Lipopolysaccharide biosynthesis protein</fullName>
    </submittedName>
</protein>
<sequence length="524" mass="57668">MGQIDLQFYTWMFFRRLPFFIVMTVIGGVIGVIVALSLTPTYMAVAKILIESPRLSSDVARSVVPTDTMEQLQVMEQRLTTRDSLLSMARSLDIYPDVMALNESSIAADMRSRTSLQPLYSNSQWGRSGALIFAVSFEASNPVLAARVANAYAAKILEGDAKLRKERATDALEFIRQDVDRLSTDLSNAEARISTFTNDHRDALPDSLEFRRAQLASQQERLLQIQREAESLRNRRLTLKQIYAHSSGSGVDGLTTPEDQMIADLRRALTEQRAIFAEDSPNIIALRQRIQSLEAEAQANRSAAAQDADPVGMPAELQLQLVDIDNQLKFLATEKDSITRSLADLDRTISATVENETELKRLQRDYETIQSQYNDAQTRLADATVGARIAQQSIGEKLTLIEPAVAPDRPYGPRRRYVAAGGAAGGFFLGLAVVLLLEFWRAAIYRPTDIGRVFKGEPLVAVPYIRSPTEPPRRKLAAGLLPAVAVLIGLQGLPLAERADTPVHDTPGQVIPVAQQGAVGTAVE</sequence>
<feature type="coiled-coil region" evidence="6">
    <location>
        <begin position="352"/>
        <end position="379"/>
    </location>
</feature>
<proteinExistence type="predicted"/>
<dbReference type="PANTHER" id="PTHR32309">
    <property type="entry name" value="TYROSINE-PROTEIN KINASE"/>
    <property type="match status" value="1"/>
</dbReference>
<dbReference type="EMBL" id="JALIDZ010000002">
    <property type="protein sequence ID" value="MCT8971056.1"/>
    <property type="molecule type" value="Genomic_DNA"/>
</dbReference>
<feature type="domain" description="Polysaccharide chain length determinant N-terminal" evidence="8">
    <location>
        <begin position="3"/>
        <end position="81"/>
    </location>
</feature>
<dbReference type="AlphaFoldDB" id="A0AAW5QX57"/>
<comment type="subcellular location">
    <subcellularLocation>
        <location evidence="1">Cell membrane</location>
        <topology evidence="1">Multi-pass membrane protein</topology>
    </subcellularLocation>
</comment>
<evidence type="ECO:0000313" key="9">
    <source>
        <dbReference type="EMBL" id="MCT8971056.1"/>
    </source>
</evidence>
<evidence type="ECO:0000256" key="1">
    <source>
        <dbReference type="ARBA" id="ARBA00004651"/>
    </source>
</evidence>
<evidence type="ECO:0000256" key="4">
    <source>
        <dbReference type="ARBA" id="ARBA00022989"/>
    </source>
</evidence>
<keyword evidence="5 7" id="KW-0472">Membrane</keyword>
<comment type="caution">
    <text evidence="9">The sequence shown here is derived from an EMBL/GenBank/DDBJ whole genome shotgun (WGS) entry which is preliminary data.</text>
</comment>
<reference evidence="9 10" key="1">
    <citation type="submission" date="2022-04" db="EMBL/GenBank/DDBJ databases">
        <authorList>
            <person name="Ye Y.-Q."/>
            <person name="Du Z.-J."/>
        </authorList>
    </citation>
    <scope>NUCLEOTIDE SEQUENCE [LARGE SCALE GENOMIC DNA]</scope>
    <source>
        <strain evidence="9 10">A6E488</strain>
    </source>
</reference>
<feature type="transmembrane region" description="Helical" evidence="7">
    <location>
        <begin position="417"/>
        <end position="437"/>
    </location>
</feature>
<evidence type="ECO:0000256" key="2">
    <source>
        <dbReference type="ARBA" id="ARBA00022475"/>
    </source>
</evidence>
<dbReference type="PANTHER" id="PTHR32309:SF31">
    <property type="entry name" value="CAPSULAR EXOPOLYSACCHARIDE FAMILY"/>
    <property type="match status" value="1"/>
</dbReference>
<keyword evidence="6" id="KW-0175">Coiled coil</keyword>
<organism evidence="9 10">
    <name type="scientific">Microbaculum marinisediminis</name>
    <dbReference type="NCBI Taxonomy" id="2931392"/>
    <lineage>
        <taxon>Bacteria</taxon>
        <taxon>Pseudomonadati</taxon>
        <taxon>Pseudomonadota</taxon>
        <taxon>Alphaproteobacteria</taxon>
        <taxon>Hyphomicrobiales</taxon>
        <taxon>Tepidamorphaceae</taxon>
        <taxon>Microbaculum</taxon>
    </lineage>
</organism>
<dbReference type="Pfam" id="PF02706">
    <property type="entry name" value="Wzz"/>
    <property type="match status" value="1"/>
</dbReference>
<feature type="transmembrane region" description="Helical" evidence="7">
    <location>
        <begin position="20"/>
        <end position="45"/>
    </location>
</feature>
<keyword evidence="3 7" id="KW-0812">Transmembrane</keyword>
<evidence type="ECO:0000256" key="6">
    <source>
        <dbReference type="SAM" id="Coils"/>
    </source>
</evidence>
<dbReference type="InterPro" id="IPR050445">
    <property type="entry name" value="Bact_polysacc_biosynth/exp"/>
</dbReference>
<dbReference type="RefSeq" id="WP_261614630.1">
    <property type="nucleotide sequence ID" value="NZ_JALIDZ010000002.1"/>
</dbReference>
<dbReference type="GO" id="GO:0005886">
    <property type="term" value="C:plasma membrane"/>
    <property type="evidence" value="ECO:0007669"/>
    <property type="project" value="UniProtKB-SubCell"/>
</dbReference>
<evidence type="ECO:0000256" key="7">
    <source>
        <dbReference type="SAM" id="Phobius"/>
    </source>
</evidence>
<evidence type="ECO:0000313" key="10">
    <source>
        <dbReference type="Proteomes" id="UP001320898"/>
    </source>
</evidence>